<dbReference type="CDD" id="cd14066">
    <property type="entry name" value="STKc_IRAK"/>
    <property type="match status" value="1"/>
</dbReference>
<dbReference type="InterPro" id="IPR011009">
    <property type="entry name" value="Kinase-like_dom_sf"/>
</dbReference>
<evidence type="ECO:0000256" key="9">
    <source>
        <dbReference type="PROSITE-ProRule" id="PRU10141"/>
    </source>
</evidence>
<dbReference type="GO" id="GO:0005524">
    <property type="term" value="F:ATP binding"/>
    <property type="evidence" value="ECO:0007669"/>
    <property type="project" value="UniProtKB-UniRule"/>
</dbReference>
<dbReference type="Gene3D" id="1.10.510.10">
    <property type="entry name" value="Transferase(Phosphotransferase) domain 1"/>
    <property type="match status" value="1"/>
</dbReference>
<proteinExistence type="predicted"/>
<dbReference type="EC" id="2.7.11.1" evidence="1"/>
<evidence type="ECO:0000256" key="10">
    <source>
        <dbReference type="SAM" id="MobiDB-lite"/>
    </source>
</evidence>
<dbReference type="AlphaFoldDB" id="A0AAW2NR56"/>
<dbReference type="SUPFAM" id="SSF56112">
    <property type="entry name" value="Protein kinase-like (PK-like)"/>
    <property type="match status" value="1"/>
</dbReference>
<evidence type="ECO:0000313" key="12">
    <source>
        <dbReference type="EMBL" id="KAL0345447.1"/>
    </source>
</evidence>
<comment type="caution">
    <text evidence="12">The sequence shown here is derived from an EMBL/GenBank/DDBJ whole genome shotgun (WGS) entry which is preliminary data.</text>
</comment>
<feature type="compositionally biased region" description="Pro residues" evidence="10">
    <location>
        <begin position="320"/>
        <end position="332"/>
    </location>
</feature>
<dbReference type="FunFam" id="1.10.510.10:FF:000300">
    <property type="entry name" value="Calmodulin-binding receptor-like cytoplasmic kinase 3"/>
    <property type="match status" value="1"/>
</dbReference>
<keyword evidence="12" id="KW-0675">Receptor</keyword>
<dbReference type="PROSITE" id="PS00107">
    <property type="entry name" value="PROTEIN_KINASE_ATP"/>
    <property type="match status" value="1"/>
</dbReference>
<dbReference type="PROSITE" id="PS50011">
    <property type="entry name" value="PROTEIN_KINASE_DOM"/>
    <property type="match status" value="1"/>
</dbReference>
<organism evidence="12">
    <name type="scientific">Sesamum radiatum</name>
    <name type="common">Black benniseed</name>
    <dbReference type="NCBI Taxonomy" id="300843"/>
    <lineage>
        <taxon>Eukaryota</taxon>
        <taxon>Viridiplantae</taxon>
        <taxon>Streptophyta</taxon>
        <taxon>Embryophyta</taxon>
        <taxon>Tracheophyta</taxon>
        <taxon>Spermatophyta</taxon>
        <taxon>Magnoliopsida</taxon>
        <taxon>eudicotyledons</taxon>
        <taxon>Gunneridae</taxon>
        <taxon>Pentapetalae</taxon>
        <taxon>asterids</taxon>
        <taxon>lamiids</taxon>
        <taxon>Lamiales</taxon>
        <taxon>Pedaliaceae</taxon>
        <taxon>Sesamum</taxon>
    </lineage>
</organism>
<accession>A0AAW2NR56</accession>
<dbReference type="EMBL" id="JACGWJ010000019">
    <property type="protein sequence ID" value="KAL0345447.1"/>
    <property type="molecule type" value="Genomic_DNA"/>
</dbReference>
<comment type="catalytic activity">
    <reaction evidence="7">
        <text>L-threonyl-[protein] + ATP = O-phospho-L-threonyl-[protein] + ADP + H(+)</text>
        <dbReference type="Rhea" id="RHEA:46608"/>
        <dbReference type="Rhea" id="RHEA-COMP:11060"/>
        <dbReference type="Rhea" id="RHEA-COMP:11605"/>
        <dbReference type="ChEBI" id="CHEBI:15378"/>
        <dbReference type="ChEBI" id="CHEBI:30013"/>
        <dbReference type="ChEBI" id="CHEBI:30616"/>
        <dbReference type="ChEBI" id="CHEBI:61977"/>
        <dbReference type="ChEBI" id="CHEBI:456216"/>
        <dbReference type="EC" id="2.7.11.1"/>
    </reaction>
</comment>
<dbReference type="GO" id="GO:0004674">
    <property type="term" value="F:protein serine/threonine kinase activity"/>
    <property type="evidence" value="ECO:0007669"/>
    <property type="project" value="UniProtKB-KW"/>
</dbReference>
<evidence type="ECO:0000256" key="2">
    <source>
        <dbReference type="ARBA" id="ARBA00022527"/>
    </source>
</evidence>
<feature type="domain" description="Protein kinase" evidence="11">
    <location>
        <begin position="361"/>
        <end position="639"/>
    </location>
</feature>
<dbReference type="InterPro" id="IPR001245">
    <property type="entry name" value="Ser-Thr/Tyr_kinase_cat_dom"/>
</dbReference>
<keyword evidence="6 9" id="KW-0067">ATP-binding</keyword>
<sequence length="645" mass="72691">MAQTLFSTFSAKDPTEFLCQKKFNRRGEQIAGPDSQPVAVGRPVALLFSSCRRSLVQQLPSLSRRSLVQQSPSLAPQAAAAAVARPAPQQSPSLATSPPPITARVIECDYGRGVTASIPLYAFKFMKAFSLGLLGKLWTLRMLDQTNLIFAFELSKHGKACGTYHINHLDDLGRELFYIDGKLVDRYFFCTTLRGYHERLCFVPENIRNQYCQSFDKLPLLAGRKSLKTVVREGYSEDGYDKTSVDGENKYDDSILKRKMLAMAVPAFFLLSCALLCPCFQARKREAGHTVLSKEPISMDSVSSLEMNSASEKFPGSPMRVPPSPLRVPPSPSRFSMSPKLNRLGSIHLNMSQVARATNNFSPSLRIGEGGFGTVYKAELPDGQVVAIKRARKEHFDAIRTEFRSEVELLAKIDHRNLVKLLGYVEKGNERLIITEYVPNGTLREHLDGLKGKILDFNQRLEISIDVAHGLTYLHLYAEKQIIHRDIPSNILLTESYRAKVADFGFARLGEDSDKTHVSTKVKGTVGYLDPDYMRTYQLTTKSDVYSFGILLVEILTGRRPVDLKKPPDERVTIKWVFRKYNERRFAEMVDPLMNENINEEILVKMFALAIQCAAPTRADRPDMKAVAEQLWGIRMDYLRSDRRG</sequence>
<reference evidence="12" key="2">
    <citation type="journal article" date="2024" name="Plant">
        <title>Genomic evolution and insights into agronomic trait innovations of Sesamum species.</title>
        <authorList>
            <person name="Miao H."/>
            <person name="Wang L."/>
            <person name="Qu L."/>
            <person name="Liu H."/>
            <person name="Sun Y."/>
            <person name="Le M."/>
            <person name="Wang Q."/>
            <person name="Wei S."/>
            <person name="Zheng Y."/>
            <person name="Lin W."/>
            <person name="Duan Y."/>
            <person name="Cao H."/>
            <person name="Xiong S."/>
            <person name="Wang X."/>
            <person name="Wei L."/>
            <person name="Li C."/>
            <person name="Ma Q."/>
            <person name="Ju M."/>
            <person name="Zhao R."/>
            <person name="Li G."/>
            <person name="Mu C."/>
            <person name="Tian Q."/>
            <person name="Mei H."/>
            <person name="Zhang T."/>
            <person name="Gao T."/>
            <person name="Zhang H."/>
        </authorList>
    </citation>
    <scope>NUCLEOTIDE SEQUENCE</scope>
    <source>
        <strain evidence="12">G02</strain>
    </source>
</reference>
<comment type="catalytic activity">
    <reaction evidence="8">
        <text>L-seryl-[protein] + ATP = O-phospho-L-seryl-[protein] + ADP + H(+)</text>
        <dbReference type="Rhea" id="RHEA:17989"/>
        <dbReference type="Rhea" id="RHEA-COMP:9863"/>
        <dbReference type="Rhea" id="RHEA-COMP:11604"/>
        <dbReference type="ChEBI" id="CHEBI:15378"/>
        <dbReference type="ChEBI" id="CHEBI:29999"/>
        <dbReference type="ChEBI" id="CHEBI:30616"/>
        <dbReference type="ChEBI" id="CHEBI:83421"/>
        <dbReference type="ChEBI" id="CHEBI:456216"/>
        <dbReference type="EC" id="2.7.11.1"/>
    </reaction>
</comment>
<evidence type="ECO:0000256" key="1">
    <source>
        <dbReference type="ARBA" id="ARBA00012513"/>
    </source>
</evidence>
<dbReference type="InterPro" id="IPR017441">
    <property type="entry name" value="Protein_kinase_ATP_BS"/>
</dbReference>
<reference evidence="12" key="1">
    <citation type="submission" date="2020-06" db="EMBL/GenBank/DDBJ databases">
        <authorList>
            <person name="Li T."/>
            <person name="Hu X."/>
            <person name="Zhang T."/>
            <person name="Song X."/>
            <person name="Zhang H."/>
            <person name="Dai N."/>
            <person name="Sheng W."/>
            <person name="Hou X."/>
            <person name="Wei L."/>
        </authorList>
    </citation>
    <scope>NUCLEOTIDE SEQUENCE</scope>
    <source>
        <strain evidence="12">G02</strain>
        <tissue evidence="12">Leaf</tissue>
    </source>
</reference>
<keyword evidence="3" id="KW-0808">Transferase</keyword>
<keyword evidence="5 12" id="KW-0418">Kinase</keyword>
<evidence type="ECO:0000256" key="3">
    <source>
        <dbReference type="ARBA" id="ARBA00022679"/>
    </source>
</evidence>
<evidence type="ECO:0000256" key="4">
    <source>
        <dbReference type="ARBA" id="ARBA00022741"/>
    </source>
</evidence>
<feature type="region of interest" description="Disordered" evidence="10">
    <location>
        <begin position="309"/>
        <end position="334"/>
    </location>
</feature>
<feature type="compositionally biased region" description="Low complexity" evidence="10">
    <location>
        <begin position="79"/>
        <end position="93"/>
    </location>
</feature>
<evidence type="ECO:0000256" key="8">
    <source>
        <dbReference type="ARBA" id="ARBA00048679"/>
    </source>
</evidence>
<dbReference type="Pfam" id="PF07714">
    <property type="entry name" value="PK_Tyr_Ser-Thr"/>
    <property type="match status" value="1"/>
</dbReference>
<evidence type="ECO:0000259" key="11">
    <source>
        <dbReference type="PROSITE" id="PS50011"/>
    </source>
</evidence>
<keyword evidence="4 9" id="KW-0547">Nucleotide-binding</keyword>
<evidence type="ECO:0000256" key="5">
    <source>
        <dbReference type="ARBA" id="ARBA00022777"/>
    </source>
</evidence>
<gene>
    <name evidence="12" type="ORF">Sradi_4376000</name>
</gene>
<feature type="binding site" evidence="9">
    <location>
        <position position="393"/>
    </location>
    <ligand>
        <name>ATP</name>
        <dbReference type="ChEBI" id="CHEBI:30616"/>
    </ligand>
</feature>
<dbReference type="PANTHER" id="PTHR47989">
    <property type="entry name" value="OS01G0750732 PROTEIN"/>
    <property type="match status" value="1"/>
</dbReference>
<keyword evidence="2" id="KW-0723">Serine/threonine-protein kinase</keyword>
<dbReference type="InterPro" id="IPR000719">
    <property type="entry name" value="Prot_kinase_dom"/>
</dbReference>
<feature type="region of interest" description="Disordered" evidence="10">
    <location>
        <begin position="79"/>
        <end position="98"/>
    </location>
</feature>
<evidence type="ECO:0000256" key="6">
    <source>
        <dbReference type="ARBA" id="ARBA00022840"/>
    </source>
</evidence>
<dbReference type="PANTHER" id="PTHR47989:SF71">
    <property type="entry name" value="PROTEIN KINASE DOMAIN-CONTAINING PROTEIN"/>
    <property type="match status" value="1"/>
</dbReference>
<name>A0AAW2NR56_SESRA</name>
<dbReference type="Gene3D" id="3.30.200.20">
    <property type="entry name" value="Phosphorylase Kinase, domain 1"/>
    <property type="match status" value="1"/>
</dbReference>
<evidence type="ECO:0000256" key="7">
    <source>
        <dbReference type="ARBA" id="ARBA00047899"/>
    </source>
</evidence>
<protein>
    <recommendedName>
        <fullName evidence="1">non-specific serine/threonine protein kinase</fullName>
        <ecNumber evidence="1">2.7.11.1</ecNumber>
    </recommendedName>
</protein>